<dbReference type="Proteomes" id="UP001420932">
    <property type="component" value="Unassembled WGS sequence"/>
</dbReference>
<reference evidence="2 3" key="1">
    <citation type="submission" date="2024-01" db="EMBL/GenBank/DDBJ databases">
        <title>Genome assemblies of Stephania.</title>
        <authorList>
            <person name="Yang L."/>
        </authorList>
    </citation>
    <scope>NUCLEOTIDE SEQUENCE [LARGE SCALE GENOMIC DNA]</scope>
    <source>
        <strain evidence="2">YNDBR</strain>
        <tissue evidence="2">Leaf</tissue>
    </source>
</reference>
<sequence length="185" mass="20749">MFTVLTFRIEINQPKVFEELSIKKGNINMAISLGRAERLGSGMDSEERPKVIKFTSGDDLEDDFMLEDASKSKKDGASTTKGRTVMRKQRRKKIQKLDGSETEVLYSVSDPSLISNGSETKYNNSISDPLLIHASIPLISNGSETEYNHSVSIRLDSCIYSSKIRDRIATEYLNSVAIPSQFRFV</sequence>
<dbReference type="EMBL" id="JBBNAF010000008">
    <property type="protein sequence ID" value="KAK9121310.1"/>
    <property type="molecule type" value="Genomic_DNA"/>
</dbReference>
<name>A0AAP0ITT9_9MAGN</name>
<gene>
    <name evidence="2" type="ORF">Syun_018927</name>
</gene>
<dbReference type="AlphaFoldDB" id="A0AAP0ITT9"/>
<evidence type="ECO:0000313" key="2">
    <source>
        <dbReference type="EMBL" id="KAK9121310.1"/>
    </source>
</evidence>
<organism evidence="2 3">
    <name type="scientific">Stephania yunnanensis</name>
    <dbReference type="NCBI Taxonomy" id="152371"/>
    <lineage>
        <taxon>Eukaryota</taxon>
        <taxon>Viridiplantae</taxon>
        <taxon>Streptophyta</taxon>
        <taxon>Embryophyta</taxon>
        <taxon>Tracheophyta</taxon>
        <taxon>Spermatophyta</taxon>
        <taxon>Magnoliopsida</taxon>
        <taxon>Ranunculales</taxon>
        <taxon>Menispermaceae</taxon>
        <taxon>Menispermoideae</taxon>
        <taxon>Cissampelideae</taxon>
        <taxon>Stephania</taxon>
    </lineage>
</organism>
<comment type="caution">
    <text evidence="2">The sequence shown here is derived from an EMBL/GenBank/DDBJ whole genome shotgun (WGS) entry which is preliminary data.</text>
</comment>
<feature type="region of interest" description="Disordered" evidence="1">
    <location>
        <begin position="68"/>
        <end position="90"/>
    </location>
</feature>
<keyword evidence="3" id="KW-1185">Reference proteome</keyword>
<evidence type="ECO:0000256" key="1">
    <source>
        <dbReference type="SAM" id="MobiDB-lite"/>
    </source>
</evidence>
<accession>A0AAP0ITT9</accession>
<proteinExistence type="predicted"/>
<evidence type="ECO:0000313" key="3">
    <source>
        <dbReference type="Proteomes" id="UP001420932"/>
    </source>
</evidence>
<protein>
    <submittedName>
        <fullName evidence="2">Uncharacterized protein</fullName>
    </submittedName>
</protein>